<evidence type="ECO:0000256" key="1">
    <source>
        <dbReference type="ARBA" id="ARBA00022553"/>
    </source>
</evidence>
<dbReference type="SUPFAM" id="SSF53335">
    <property type="entry name" value="S-adenosyl-L-methionine-dependent methyltransferases"/>
    <property type="match status" value="1"/>
</dbReference>
<dbReference type="PANTHER" id="PTHR32183:SF6">
    <property type="entry name" value="CYSTEINE SULFINATE DESULFINASE_CYSTEINE DESULFURASE AND RELATED ENZYMES"/>
    <property type="match status" value="1"/>
</dbReference>
<dbReference type="AlphaFoldDB" id="A0A6A6C9A3"/>
<dbReference type="Pfam" id="PF05724">
    <property type="entry name" value="TPMT"/>
    <property type="match status" value="1"/>
</dbReference>
<dbReference type="OrthoDB" id="276151at2759"/>
<dbReference type="GO" id="GO:0008757">
    <property type="term" value="F:S-adenosylmethionine-dependent methyltransferase activity"/>
    <property type="evidence" value="ECO:0007669"/>
    <property type="project" value="InterPro"/>
</dbReference>
<organism evidence="5 6">
    <name type="scientific">Zasmidium cellare ATCC 36951</name>
    <dbReference type="NCBI Taxonomy" id="1080233"/>
    <lineage>
        <taxon>Eukaryota</taxon>
        <taxon>Fungi</taxon>
        <taxon>Dikarya</taxon>
        <taxon>Ascomycota</taxon>
        <taxon>Pezizomycotina</taxon>
        <taxon>Dothideomycetes</taxon>
        <taxon>Dothideomycetidae</taxon>
        <taxon>Mycosphaerellales</taxon>
        <taxon>Mycosphaerellaceae</taxon>
        <taxon>Zasmidium</taxon>
    </lineage>
</organism>
<name>A0A6A6C9A3_ZASCE</name>
<dbReference type="GeneID" id="54561147"/>
<dbReference type="GO" id="GO:0032259">
    <property type="term" value="P:methylation"/>
    <property type="evidence" value="ECO:0007669"/>
    <property type="project" value="UniProtKB-KW"/>
</dbReference>
<evidence type="ECO:0008006" key="7">
    <source>
        <dbReference type="Google" id="ProtNLM"/>
    </source>
</evidence>
<dbReference type="PROSITE" id="PS51585">
    <property type="entry name" value="SAM_MT_TPMT"/>
    <property type="match status" value="1"/>
</dbReference>
<dbReference type="InterPro" id="IPR008854">
    <property type="entry name" value="TPMT"/>
</dbReference>
<keyword evidence="4" id="KW-0949">S-adenosyl-L-methionine</keyword>
<dbReference type="Gene3D" id="3.40.50.150">
    <property type="entry name" value="Vaccinia Virus protein VP39"/>
    <property type="match status" value="1"/>
</dbReference>
<dbReference type="Proteomes" id="UP000799537">
    <property type="component" value="Unassembled WGS sequence"/>
</dbReference>
<evidence type="ECO:0000313" key="6">
    <source>
        <dbReference type="Proteomes" id="UP000799537"/>
    </source>
</evidence>
<gene>
    <name evidence="5" type="ORF">M409DRAFT_25910</name>
</gene>
<keyword evidence="6" id="KW-1185">Reference proteome</keyword>
<evidence type="ECO:0000313" key="5">
    <source>
        <dbReference type="EMBL" id="KAF2163724.1"/>
    </source>
</evidence>
<dbReference type="CDD" id="cd02440">
    <property type="entry name" value="AdoMet_MTases"/>
    <property type="match status" value="1"/>
</dbReference>
<dbReference type="InterPro" id="IPR029063">
    <property type="entry name" value="SAM-dependent_MTases_sf"/>
</dbReference>
<accession>A0A6A6C9A3</accession>
<dbReference type="EMBL" id="ML993607">
    <property type="protein sequence ID" value="KAF2163724.1"/>
    <property type="molecule type" value="Genomic_DNA"/>
</dbReference>
<evidence type="ECO:0000256" key="2">
    <source>
        <dbReference type="ARBA" id="ARBA00022603"/>
    </source>
</evidence>
<reference evidence="5" key="1">
    <citation type="journal article" date="2020" name="Stud. Mycol.">
        <title>101 Dothideomycetes genomes: a test case for predicting lifestyles and emergence of pathogens.</title>
        <authorList>
            <person name="Haridas S."/>
            <person name="Albert R."/>
            <person name="Binder M."/>
            <person name="Bloem J."/>
            <person name="Labutti K."/>
            <person name="Salamov A."/>
            <person name="Andreopoulos B."/>
            <person name="Baker S."/>
            <person name="Barry K."/>
            <person name="Bills G."/>
            <person name="Bluhm B."/>
            <person name="Cannon C."/>
            <person name="Castanera R."/>
            <person name="Culley D."/>
            <person name="Daum C."/>
            <person name="Ezra D."/>
            <person name="Gonzalez J."/>
            <person name="Henrissat B."/>
            <person name="Kuo A."/>
            <person name="Liang C."/>
            <person name="Lipzen A."/>
            <person name="Lutzoni F."/>
            <person name="Magnuson J."/>
            <person name="Mondo S."/>
            <person name="Nolan M."/>
            <person name="Ohm R."/>
            <person name="Pangilinan J."/>
            <person name="Park H.-J."/>
            <person name="Ramirez L."/>
            <person name="Alfaro M."/>
            <person name="Sun H."/>
            <person name="Tritt A."/>
            <person name="Yoshinaga Y."/>
            <person name="Zwiers L.-H."/>
            <person name="Turgeon B."/>
            <person name="Goodwin S."/>
            <person name="Spatafora J."/>
            <person name="Crous P."/>
            <person name="Grigoriev I."/>
        </authorList>
    </citation>
    <scope>NUCLEOTIDE SEQUENCE</scope>
    <source>
        <strain evidence="5">ATCC 36951</strain>
    </source>
</reference>
<dbReference type="RefSeq" id="XP_033664613.1">
    <property type="nucleotide sequence ID" value="XM_033807875.1"/>
</dbReference>
<keyword evidence="1" id="KW-0597">Phosphoprotein</keyword>
<dbReference type="PANTHER" id="PTHR32183">
    <property type="match status" value="1"/>
</dbReference>
<evidence type="ECO:0000256" key="3">
    <source>
        <dbReference type="ARBA" id="ARBA00022679"/>
    </source>
</evidence>
<sequence>MSIPIDSLPAENRQRLREKFETLPTNQHTGGWDDLWQQEFTPWDRKGPSLALKDAITGHPEVFGGPVKSEGGERKRAFVPGCGRGYDVLLLSSLGYNTYGLDASQTAVETARKYKTAHEDDEVYAPHDATIGRGEAKFIFSDFFKDDFFSETNGGKFDVIFDYTFLCALPPELRQDWTKRMSELLAPDGKLVCLEWPLGKDPKEGGPPHGLTSSLYEALFSRPGEKVRYNESGVVEPDQGIEKNDDSLVRVAHYRPERTHEAGKTSDYISIWKHWKS</sequence>
<keyword evidence="2" id="KW-0489">Methyltransferase</keyword>
<keyword evidence="3" id="KW-0808">Transferase</keyword>
<protein>
    <recommendedName>
        <fullName evidence="7">Methyltransferase domain-containing protein</fullName>
    </recommendedName>
</protein>
<proteinExistence type="predicted"/>
<evidence type="ECO:0000256" key="4">
    <source>
        <dbReference type="ARBA" id="ARBA00022691"/>
    </source>
</evidence>